<keyword evidence="4" id="KW-1185">Reference proteome</keyword>
<dbReference type="EMBL" id="BGPR01041015">
    <property type="protein sequence ID" value="GBO17249.1"/>
    <property type="molecule type" value="Genomic_DNA"/>
</dbReference>
<evidence type="ECO:0000313" key="2">
    <source>
        <dbReference type="EMBL" id="GBO17249.1"/>
    </source>
</evidence>
<reference evidence="3 4" key="1">
    <citation type="journal article" date="2019" name="Sci. Rep.">
        <title>Orb-weaving spider Araneus ventricosus genome elucidates the spidroin gene catalogue.</title>
        <authorList>
            <person name="Kono N."/>
            <person name="Nakamura H."/>
            <person name="Ohtoshi R."/>
            <person name="Moran D.A.P."/>
            <person name="Shinohara A."/>
            <person name="Yoshida Y."/>
            <person name="Fujiwara M."/>
            <person name="Mori M."/>
            <person name="Tomita M."/>
            <person name="Arakawa K."/>
        </authorList>
    </citation>
    <scope>NUCLEOTIDE SEQUENCE [LARGE SCALE GENOMIC DNA]</scope>
</reference>
<name>A0A4Y2UWJ0_ARAVE</name>
<protein>
    <submittedName>
        <fullName evidence="3">Uncharacterized protein</fullName>
    </submittedName>
</protein>
<evidence type="ECO:0000256" key="1">
    <source>
        <dbReference type="SAM" id="MobiDB-lite"/>
    </source>
</evidence>
<gene>
    <name evidence="2" type="ORF">AVEN_197268_1</name>
    <name evidence="3" type="ORF">AVEN_35735_1</name>
</gene>
<organism evidence="3 4">
    <name type="scientific">Araneus ventricosus</name>
    <name type="common">Orbweaver spider</name>
    <name type="synonym">Epeira ventricosa</name>
    <dbReference type="NCBI Taxonomy" id="182803"/>
    <lineage>
        <taxon>Eukaryota</taxon>
        <taxon>Metazoa</taxon>
        <taxon>Ecdysozoa</taxon>
        <taxon>Arthropoda</taxon>
        <taxon>Chelicerata</taxon>
        <taxon>Arachnida</taxon>
        <taxon>Araneae</taxon>
        <taxon>Araneomorphae</taxon>
        <taxon>Entelegynae</taxon>
        <taxon>Araneoidea</taxon>
        <taxon>Araneidae</taxon>
        <taxon>Araneus</taxon>
    </lineage>
</organism>
<feature type="compositionally biased region" description="Low complexity" evidence="1">
    <location>
        <begin position="82"/>
        <end position="92"/>
    </location>
</feature>
<feature type="region of interest" description="Disordered" evidence="1">
    <location>
        <begin position="1"/>
        <end position="21"/>
    </location>
</feature>
<comment type="caution">
    <text evidence="3">The sequence shown here is derived from an EMBL/GenBank/DDBJ whole genome shotgun (WGS) entry which is preliminary data.</text>
</comment>
<accession>A0A4Y2UWJ0</accession>
<dbReference type="OrthoDB" id="6434716at2759"/>
<proteinExistence type="predicted"/>
<evidence type="ECO:0000313" key="4">
    <source>
        <dbReference type="Proteomes" id="UP000499080"/>
    </source>
</evidence>
<sequence>MSSDPMKVGDIHKPDIHGDNLPWETRLVNETNTAFSSMDYGPNNWVRSDRCSPETSPEAGAFALRSSATPWAPPTPSRVHLPQPASPRALAPPRRPVSGGQPHVYDDAQGGVDHPQGHQQSEEQTDGRMRMTEAH</sequence>
<dbReference type="EMBL" id="BGPR01041019">
    <property type="protein sequence ID" value="GBO17253.1"/>
    <property type="molecule type" value="Genomic_DNA"/>
</dbReference>
<dbReference type="Proteomes" id="UP000499080">
    <property type="component" value="Unassembled WGS sequence"/>
</dbReference>
<dbReference type="AlphaFoldDB" id="A0A4Y2UWJ0"/>
<evidence type="ECO:0000313" key="3">
    <source>
        <dbReference type="EMBL" id="GBO17253.1"/>
    </source>
</evidence>
<feature type="compositionally biased region" description="Basic and acidic residues" evidence="1">
    <location>
        <begin position="7"/>
        <end position="18"/>
    </location>
</feature>
<feature type="compositionally biased region" description="Basic and acidic residues" evidence="1">
    <location>
        <begin position="125"/>
        <end position="135"/>
    </location>
</feature>
<feature type="region of interest" description="Disordered" evidence="1">
    <location>
        <begin position="49"/>
        <end position="135"/>
    </location>
</feature>